<feature type="chain" id="PRO_5003443801" evidence="1">
    <location>
        <begin position="25"/>
        <end position="133"/>
    </location>
</feature>
<dbReference type="EMBL" id="JH000115">
    <property type="protein sequence ID" value="EGW03822.1"/>
    <property type="molecule type" value="Genomic_DNA"/>
</dbReference>
<dbReference type="AlphaFoldDB" id="G3H2I0"/>
<protein>
    <submittedName>
        <fullName evidence="2">Uncharacterized protein</fullName>
    </submittedName>
</protein>
<evidence type="ECO:0000313" key="3">
    <source>
        <dbReference type="Proteomes" id="UP000001075"/>
    </source>
</evidence>
<dbReference type="InParanoid" id="G3H2I0"/>
<evidence type="ECO:0000256" key="1">
    <source>
        <dbReference type="SAM" id="SignalP"/>
    </source>
</evidence>
<feature type="signal peptide" evidence="1">
    <location>
        <begin position="1"/>
        <end position="24"/>
    </location>
</feature>
<sequence>MIHPIVMFTLKECFLTLCCKCALGKGKLGGGSEACQAVSSLCYLLPPSSRLSPLLRLLDPHPDCKLSVPPCSLYSWLPPPAADRTATSFLQLQYQEEERGLSFQITSSWSQLFSPGKTCLSLLGNTGITTRGK</sequence>
<accession>G3H2I0</accession>
<evidence type="ECO:0000313" key="2">
    <source>
        <dbReference type="EMBL" id="EGW03822.1"/>
    </source>
</evidence>
<dbReference type="Proteomes" id="UP000001075">
    <property type="component" value="Unassembled WGS sequence"/>
</dbReference>
<name>G3H2I0_CRIGR</name>
<keyword evidence="1" id="KW-0732">Signal</keyword>
<reference evidence="3" key="1">
    <citation type="journal article" date="2011" name="Nat. Biotechnol.">
        <title>The genomic sequence of the Chinese hamster ovary (CHO)-K1 cell line.</title>
        <authorList>
            <person name="Xu X."/>
            <person name="Nagarajan H."/>
            <person name="Lewis N.E."/>
            <person name="Pan S."/>
            <person name="Cai Z."/>
            <person name="Liu X."/>
            <person name="Chen W."/>
            <person name="Xie M."/>
            <person name="Wang W."/>
            <person name="Hammond S."/>
            <person name="Andersen M.R."/>
            <person name="Neff N."/>
            <person name="Passarelli B."/>
            <person name="Koh W."/>
            <person name="Fan H.C."/>
            <person name="Wang J."/>
            <person name="Gui Y."/>
            <person name="Lee K.H."/>
            <person name="Betenbaugh M.J."/>
            <person name="Quake S.R."/>
            <person name="Famili I."/>
            <person name="Palsson B.O."/>
            <person name="Wang J."/>
        </authorList>
    </citation>
    <scope>NUCLEOTIDE SEQUENCE [LARGE SCALE GENOMIC DNA]</scope>
    <source>
        <strain evidence="3">CHO K1 cell line</strain>
    </source>
</reference>
<gene>
    <name evidence="2" type="ORF">I79_004393</name>
</gene>
<organism evidence="2 3">
    <name type="scientific">Cricetulus griseus</name>
    <name type="common">Chinese hamster</name>
    <name type="synonym">Cricetulus barabensis griseus</name>
    <dbReference type="NCBI Taxonomy" id="10029"/>
    <lineage>
        <taxon>Eukaryota</taxon>
        <taxon>Metazoa</taxon>
        <taxon>Chordata</taxon>
        <taxon>Craniata</taxon>
        <taxon>Vertebrata</taxon>
        <taxon>Euteleostomi</taxon>
        <taxon>Mammalia</taxon>
        <taxon>Eutheria</taxon>
        <taxon>Euarchontoglires</taxon>
        <taxon>Glires</taxon>
        <taxon>Rodentia</taxon>
        <taxon>Myomorpha</taxon>
        <taxon>Muroidea</taxon>
        <taxon>Cricetidae</taxon>
        <taxon>Cricetinae</taxon>
        <taxon>Cricetulus</taxon>
    </lineage>
</organism>
<proteinExistence type="predicted"/>